<keyword evidence="8" id="KW-1185">Reference proteome</keyword>
<feature type="domain" description="Protein kinase" evidence="6">
    <location>
        <begin position="305"/>
        <end position="387"/>
    </location>
</feature>
<feature type="binding site" evidence="3">
    <location>
        <position position="340"/>
    </location>
    <ligand>
        <name>ATP</name>
        <dbReference type="ChEBI" id="CHEBI:30616"/>
    </ligand>
</feature>
<evidence type="ECO:0000256" key="2">
    <source>
        <dbReference type="ARBA" id="ARBA00022840"/>
    </source>
</evidence>
<evidence type="ECO:0000256" key="4">
    <source>
        <dbReference type="SAM" id="Phobius"/>
    </source>
</evidence>
<dbReference type="InterPro" id="IPR000719">
    <property type="entry name" value="Prot_kinase_dom"/>
</dbReference>
<dbReference type="SUPFAM" id="SSF49899">
    <property type="entry name" value="Concanavalin A-like lectins/glucanases"/>
    <property type="match status" value="1"/>
</dbReference>
<keyword evidence="5" id="KW-0732">Signal</keyword>
<comment type="caution">
    <text evidence="7">The sequence shown here is derived from an EMBL/GenBank/DDBJ whole genome shotgun (WGS) entry which is preliminary data.</text>
</comment>
<dbReference type="GO" id="GO:0051707">
    <property type="term" value="P:response to other organism"/>
    <property type="evidence" value="ECO:0007669"/>
    <property type="project" value="UniProtKB-ARBA"/>
</dbReference>
<dbReference type="InterPro" id="IPR011009">
    <property type="entry name" value="Kinase-like_dom_sf"/>
</dbReference>
<evidence type="ECO:0000313" key="8">
    <source>
        <dbReference type="Proteomes" id="UP001231189"/>
    </source>
</evidence>
<name>A0AAD8S088_LOLMU</name>
<feature type="transmembrane region" description="Helical" evidence="4">
    <location>
        <begin position="243"/>
        <end position="265"/>
    </location>
</feature>
<dbReference type="InterPro" id="IPR050528">
    <property type="entry name" value="L-type_Lectin-RKs"/>
</dbReference>
<dbReference type="PANTHER" id="PTHR27007">
    <property type="match status" value="1"/>
</dbReference>
<proteinExistence type="predicted"/>
<gene>
    <name evidence="7" type="ORF">QYE76_060580</name>
</gene>
<dbReference type="SUPFAM" id="SSF56112">
    <property type="entry name" value="Protein kinase-like (PK-like)"/>
    <property type="match status" value="1"/>
</dbReference>
<keyword evidence="4" id="KW-1133">Transmembrane helix</keyword>
<accession>A0AAD8S088</accession>
<evidence type="ECO:0000259" key="6">
    <source>
        <dbReference type="PROSITE" id="PS50011"/>
    </source>
</evidence>
<evidence type="ECO:0000256" key="5">
    <source>
        <dbReference type="SAM" id="SignalP"/>
    </source>
</evidence>
<evidence type="ECO:0000313" key="7">
    <source>
        <dbReference type="EMBL" id="KAK1642775.1"/>
    </source>
</evidence>
<sequence length="387" mass="43607">MASQLKQLVPYYLLLLSIFYISHAKEKPCKCSDSGQDRRSNHTLEGGDLIFRLVDKESGVVRRVGFDFVRNLSESAYAYNTSVLSTMYSWNLDHANNSLTQLVASDVGSLNITSPYRSTFSGVNDEVSVAIWYPGERMVGVDISIQHTHADAFNYSVWIDYDHVGRGLAVYVELEGKARPKNAITAQNLNISTVTAQYVYFGLVSTAAQLLRTSRGIDFRATVDDLPVYLPEKGGFLTRKMTILFSILGPVTATALMAIALACYFNSRYRRWHRELDMLARSMERLPGVPTKVDFADIKKATCNFRETMKLGGGGFGTVYRCTLPAADSKMDQPMDVAVKRFTRDVQNHRYEDFLTEVSIINRLRHKNIVPLIVCEGNIRKYLENTI</sequence>
<dbReference type="AlphaFoldDB" id="A0AAD8S088"/>
<reference evidence="7" key="1">
    <citation type="submission" date="2023-07" db="EMBL/GenBank/DDBJ databases">
        <title>A chromosome-level genome assembly of Lolium multiflorum.</title>
        <authorList>
            <person name="Chen Y."/>
            <person name="Copetti D."/>
            <person name="Kolliker R."/>
            <person name="Studer B."/>
        </authorList>
    </citation>
    <scope>NUCLEOTIDE SEQUENCE</scope>
    <source>
        <strain evidence="7">02402/16</strain>
        <tissue evidence="7">Leaf</tissue>
    </source>
</reference>
<feature type="chain" id="PRO_5042077902" description="Protein kinase domain-containing protein" evidence="5">
    <location>
        <begin position="25"/>
        <end position="387"/>
    </location>
</feature>
<dbReference type="Proteomes" id="UP001231189">
    <property type="component" value="Unassembled WGS sequence"/>
</dbReference>
<dbReference type="Gene3D" id="2.60.120.200">
    <property type="match status" value="1"/>
</dbReference>
<evidence type="ECO:0000256" key="3">
    <source>
        <dbReference type="PROSITE-ProRule" id="PRU10141"/>
    </source>
</evidence>
<feature type="signal peptide" evidence="5">
    <location>
        <begin position="1"/>
        <end position="24"/>
    </location>
</feature>
<dbReference type="PROSITE" id="PS50011">
    <property type="entry name" value="PROTEIN_KINASE_DOM"/>
    <property type="match status" value="1"/>
</dbReference>
<dbReference type="Gene3D" id="3.30.200.20">
    <property type="entry name" value="Phosphorylase Kinase, domain 1"/>
    <property type="match status" value="1"/>
</dbReference>
<keyword evidence="2 3" id="KW-0067">ATP-binding</keyword>
<dbReference type="PROSITE" id="PS00107">
    <property type="entry name" value="PROTEIN_KINASE_ATP"/>
    <property type="match status" value="1"/>
</dbReference>
<dbReference type="InterPro" id="IPR017441">
    <property type="entry name" value="Protein_kinase_ATP_BS"/>
</dbReference>
<evidence type="ECO:0000256" key="1">
    <source>
        <dbReference type="ARBA" id="ARBA00022741"/>
    </source>
</evidence>
<keyword evidence="4" id="KW-0472">Membrane</keyword>
<dbReference type="InterPro" id="IPR013320">
    <property type="entry name" value="ConA-like_dom_sf"/>
</dbReference>
<dbReference type="Pfam" id="PF07714">
    <property type="entry name" value="PK_Tyr_Ser-Thr"/>
    <property type="match status" value="1"/>
</dbReference>
<dbReference type="InterPro" id="IPR001245">
    <property type="entry name" value="Ser-Thr/Tyr_kinase_cat_dom"/>
</dbReference>
<dbReference type="GO" id="GO:0005524">
    <property type="term" value="F:ATP binding"/>
    <property type="evidence" value="ECO:0007669"/>
    <property type="project" value="UniProtKB-UniRule"/>
</dbReference>
<keyword evidence="1 3" id="KW-0547">Nucleotide-binding</keyword>
<protein>
    <recommendedName>
        <fullName evidence="6">Protein kinase domain-containing protein</fullName>
    </recommendedName>
</protein>
<dbReference type="EMBL" id="JAUUTY010000004">
    <property type="protein sequence ID" value="KAK1642775.1"/>
    <property type="molecule type" value="Genomic_DNA"/>
</dbReference>
<organism evidence="7 8">
    <name type="scientific">Lolium multiflorum</name>
    <name type="common">Italian ryegrass</name>
    <name type="synonym">Lolium perenne subsp. multiflorum</name>
    <dbReference type="NCBI Taxonomy" id="4521"/>
    <lineage>
        <taxon>Eukaryota</taxon>
        <taxon>Viridiplantae</taxon>
        <taxon>Streptophyta</taxon>
        <taxon>Embryophyta</taxon>
        <taxon>Tracheophyta</taxon>
        <taxon>Spermatophyta</taxon>
        <taxon>Magnoliopsida</taxon>
        <taxon>Liliopsida</taxon>
        <taxon>Poales</taxon>
        <taxon>Poaceae</taxon>
        <taxon>BOP clade</taxon>
        <taxon>Pooideae</taxon>
        <taxon>Poodae</taxon>
        <taxon>Poeae</taxon>
        <taxon>Poeae Chloroplast Group 2 (Poeae type)</taxon>
        <taxon>Loliodinae</taxon>
        <taxon>Loliinae</taxon>
        <taxon>Lolium</taxon>
    </lineage>
</organism>
<keyword evidence="4" id="KW-0812">Transmembrane</keyword>
<dbReference type="GO" id="GO:0004672">
    <property type="term" value="F:protein kinase activity"/>
    <property type="evidence" value="ECO:0007669"/>
    <property type="project" value="InterPro"/>
</dbReference>